<dbReference type="EMBL" id="JAJEQM010000011">
    <property type="protein sequence ID" value="MCC2210862.1"/>
    <property type="molecule type" value="Genomic_DNA"/>
</dbReference>
<reference evidence="3 4" key="1">
    <citation type="submission" date="2021-10" db="EMBL/GenBank/DDBJ databases">
        <title>Anaerobic single-cell dispensing facilitates the cultivation of human gut bacteria.</title>
        <authorList>
            <person name="Afrizal A."/>
        </authorList>
    </citation>
    <scope>NUCLEOTIDE SEQUENCE [LARGE SCALE GENOMIC DNA]</scope>
    <source>
        <strain evidence="3 4">CLA-AA-H232</strain>
    </source>
</reference>
<dbReference type="PANTHER" id="PTHR39184:SF1">
    <property type="entry name" value="PBSX PHAGE TERMINASE LARGE SUBUNIT"/>
    <property type="match status" value="1"/>
</dbReference>
<dbReference type="Pfam" id="PF17288">
    <property type="entry name" value="Terminase_3C"/>
    <property type="match status" value="1"/>
</dbReference>
<accession>A0AAE3J9R4</accession>
<evidence type="ECO:0000259" key="1">
    <source>
        <dbReference type="Pfam" id="PF04466"/>
    </source>
</evidence>
<comment type="caution">
    <text evidence="3">The sequence shown here is derived from an EMBL/GenBank/DDBJ whole genome shotgun (WGS) entry which is preliminary data.</text>
</comment>
<dbReference type="InterPro" id="IPR006437">
    <property type="entry name" value="Phage_terminase_lsu"/>
</dbReference>
<sequence>MQCSLDRLIAPSFYKVHNSIEDYTHFWLCGGRGSTKSSFVSVEIILGIMKNADTNAVVLRKVGAYLKDSVFSQLEWAIEKLGVSDMWDIKASVPEMVYKKTGQKILFRGADKVQKLKSTKVTHGYIRYIWYEELDEFCGMKEIRSINQSMMRGGEKFTVFYSYNPPQNRRSWVNREALKKRDDMLVHKSTYLDVPKNWLGEQFFLEAKYLKKLHINQYNHEYLGEVTGTGGEIFDNLEVVKLSDEEVKSFDNIKCGVDFGFAADPFVYVVCFYHNNKLFIFDEIYAKGMTNHNAAEKIFEKGFANKLIVCDSAEPKSINDLRMFGLRVRGARKGPDSIEYGIRFLQSLERIVIDPERCPNVTREFSEYELERDTDGEFKSVYPDKNNHTIDAVRYALEDEITKKKARVIKRSELDL</sequence>
<gene>
    <name evidence="3" type="ORF">LKE05_08690</name>
</gene>
<dbReference type="Pfam" id="PF04466">
    <property type="entry name" value="Terminase_3"/>
    <property type="match status" value="1"/>
</dbReference>
<protein>
    <submittedName>
        <fullName evidence="3">PBSX family phage terminase large subunit</fullName>
    </submittedName>
</protein>
<evidence type="ECO:0000313" key="3">
    <source>
        <dbReference type="EMBL" id="MCC2210862.1"/>
    </source>
</evidence>
<dbReference type="NCBIfam" id="TIGR01547">
    <property type="entry name" value="phage_term_2"/>
    <property type="match status" value="1"/>
</dbReference>
<evidence type="ECO:0000313" key="4">
    <source>
        <dbReference type="Proteomes" id="UP001198242"/>
    </source>
</evidence>
<dbReference type="Proteomes" id="UP001198242">
    <property type="component" value="Unassembled WGS sequence"/>
</dbReference>
<dbReference type="RefSeq" id="WP_308456559.1">
    <property type="nucleotide sequence ID" value="NZ_JAJEQM010000011.1"/>
</dbReference>
<name>A0AAE3J9R4_9FIRM</name>
<proteinExistence type="predicted"/>
<evidence type="ECO:0000259" key="2">
    <source>
        <dbReference type="Pfam" id="PF17288"/>
    </source>
</evidence>
<dbReference type="InterPro" id="IPR035413">
    <property type="entry name" value="Terminase_L_C"/>
</dbReference>
<dbReference type="Gene3D" id="3.40.50.300">
    <property type="entry name" value="P-loop containing nucleotide triphosphate hydrolases"/>
    <property type="match status" value="1"/>
</dbReference>
<dbReference type="PANTHER" id="PTHR39184">
    <property type="match status" value="1"/>
</dbReference>
<dbReference type="AlphaFoldDB" id="A0AAE3J9R4"/>
<dbReference type="InterPro" id="IPR052380">
    <property type="entry name" value="Viral_DNA_packaging_terminase"/>
</dbReference>
<organism evidence="3 4">
    <name type="scientific">Hominilimicola fabiformis</name>
    <dbReference type="NCBI Taxonomy" id="2885356"/>
    <lineage>
        <taxon>Bacteria</taxon>
        <taxon>Bacillati</taxon>
        <taxon>Bacillota</taxon>
        <taxon>Clostridia</taxon>
        <taxon>Eubacteriales</taxon>
        <taxon>Oscillospiraceae</taxon>
        <taxon>Hominilimicola</taxon>
    </lineage>
</organism>
<keyword evidence="4" id="KW-1185">Reference proteome</keyword>
<feature type="domain" description="Phage terminase large subunit N-terminal" evidence="1">
    <location>
        <begin position="25"/>
        <end position="225"/>
    </location>
</feature>
<dbReference type="InterPro" id="IPR027417">
    <property type="entry name" value="P-loop_NTPase"/>
</dbReference>
<feature type="domain" description="Phage terminase large subunit C-terminal" evidence="2">
    <location>
        <begin position="258"/>
        <end position="399"/>
    </location>
</feature>
<dbReference type="Gene3D" id="3.30.420.280">
    <property type="match status" value="1"/>
</dbReference>
<dbReference type="InterPro" id="IPR035412">
    <property type="entry name" value="Terminase_L_N"/>
</dbReference>